<dbReference type="Proteomes" id="UP000008493">
    <property type="component" value="Unassembled WGS sequence"/>
</dbReference>
<protein>
    <submittedName>
        <fullName evidence="1">Uncharacterized protein</fullName>
    </submittedName>
</protein>
<dbReference type="GeneID" id="18831879"/>
<reference evidence="2" key="1">
    <citation type="journal article" date="2012" name="Proc. Natl. Acad. Sci. U.S.A.">
        <title>Genome sequence of the button mushroom Agaricus bisporus reveals mechanisms governing adaptation to a humic-rich ecological niche.</title>
        <authorList>
            <person name="Morin E."/>
            <person name="Kohler A."/>
            <person name="Baker A.R."/>
            <person name="Foulongne-Oriol M."/>
            <person name="Lombard V."/>
            <person name="Nagy L.G."/>
            <person name="Ohm R.A."/>
            <person name="Patyshakuliyeva A."/>
            <person name="Brun A."/>
            <person name="Aerts A.L."/>
            <person name="Bailey A.M."/>
            <person name="Billette C."/>
            <person name="Coutinho P.M."/>
            <person name="Deakin G."/>
            <person name="Doddapaneni H."/>
            <person name="Floudas D."/>
            <person name="Grimwood J."/>
            <person name="Hilden K."/>
            <person name="Kuees U."/>
            <person name="LaButti K.M."/>
            <person name="Lapidus A."/>
            <person name="Lindquist E.A."/>
            <person name="Lucas S.M."/>
            <person name="Murat C."/>
            <person name="Riley R.W."/>
            <person name="Salamov A.A."/>
            <person name="Schmutz J."/>
            <person name="Subramanian V."/>
            <person name="Woesten H.A.B."/>
            <person name="Xu J."/>
            <person name="Eastwood D.C."/>
            <person name="Foster G.D."/>
            <person name="Sonnenberg A.S."/>
            <person name="Cullen D."/>
            <person name="de Vries R.P."/>
            <person name="Lundell T."/>
            <person name="Hibbett D.S."/>
            <person name="Henrissat B."/>
            <person name="Burton K.S."/>
            <person name="Kerrigan R.W."/>
            <person name="Challen M.P."/>
            <person name="Grigoriev I.V."/>
            <person name="Martin F."/>
        </authorList>
    </citation>
    <scope>NUCLEOTIDE SEQUENCE [LARGE SCALE GENOMIC DNA]</scope>
    <source>
        <strain evidence="2">JB137-S8 / ATCC MYA-4627 / FGSC 10392</strain>
    </source>
</reference>
<dbReference type="OMA" id="DIIVLWC"/>
<organism evidence="1 2">
    <name type="scientific">Agaricus bisporus var. burnettii (strain JB137-S8 / ATCC MYA-4627 / FGSC 10392)</name>
    <name type="common">White button mushroom</name>
    <dbReference type="NCBI Taxonomy" id="597362"/>
    <lineage>
        <taxon>Eukaryota</taxon>
        <taxon>Fungi</taxon>
        <taxon>Dikarya</taxon>
        <taxon>Basidiomycota</taxon>
        <taxon>Agaricomycotina</taxon>
        <taxon>Agaricomycetes</taxon>
        <taxon>Agaricomycetidae</taxon>
        <taxon>Agaricales</taxon>
        <taxon>Agaricineae</taxon>
        <taxon>Agaricaceae</taxon>
        <taxon>Agaricus</taxon>
    </lineage>
</organism>
<evidence type="ECO:0000313" key="1">
    <source>
        <dbReference type="EMBL" id="EKM81528.1"/>
    </source>
</evidence>
<dbReference type="KEGG" id="abp:AGABI1DRAFT83018"/>
<dbReference type="AlphaFoldDB" id="K5XDW7"/>
<dbReference type="HOGENOM" id="CLU_2454187_0_0_1"/>
<dbReference type="InParanoid" id="K5XDW7"/>
<gene>
    <name evidence="1" type="ORF">AGABI1DRAFT_83018</name>
</gene>
<sequence>MYSYGCDIIVLWCFYSFKYPQVIQRRQIIWTIIRDEVEVFRIGSSCISPWVVSVKLSAGCLMEVDHEVESQVIPFSSFASRHGLAYAELYLKKTGIHFAF</sequence>
<keyword evidence="2" id="KW-1185">Reference proteome</keyword>
<accession>K5XDW7</accession>
<dbReference type="EMBL" id="JH971387">
    <property type="protein sequence ID" value="EKM81528.1"/>
    <property type="molecule type" value="Genomic_DNA"/>
</dbReference>
<evidence type="ECO:0000313" key="2">
    <source>
        <dbReference type="Proteomes" id="UP000008493"/>
    </source>
</evidence>
<proteinExistence type="predicted"/>
<dbReference type="RefSeq" id="XP_007327426.1">
    <property type="nucleotide sequence ID" value="XM_007327364.1"/>
</dbReference>
<name>K5XDW7_AGABU</name>